<keyword evidence="2" id="KW-0472">Membrane</keyword>
<evidence type="ECO:0000256" key="1">
    <source>
        <dbReference type="SAM" id="MobiDB-lite"/>
    </source>
</evidence>
<keyword evidence="2" id="KW-1133">Transmembrane helix</keyword>
<feature type="transmembrane region" description="Helical" evidence="2">
    <location>
        <begin position="33"/>
        <end position="58"/>
    </location>
</feature>
<proteinExistence type="predicted"/>
<reference evidence="3 4" key="1">
    <citation type="submission" date="2020-03" db="EMBL/GenBank/DDBJ databases">
        <title>Whole genome shotgun sequence of Phytohabitans suffuscus NBRC 105367.</title>
        <authorList>
            <person name="Komaki H."/>
            <person name="Tamura T."/>
        </authorList>
    </citation>
    <scope>NUCLEOTIDE SEQUENCE [LARGE SCALE GENOMIC DNA]</scope>
    <source>
        <strain evidence="3 4">NBRC 105367</strain>
    </source>
</reference>
<keyword evidence="2" id="KW-0812">Transmembrane</keyword>
<feature type="compositionally biased region" description="Basic and acidic residues" evidence="1">
    <location>
        <begin position="94"/>
        <end position="104"/>
    </location>
</feature>
<evidence type="ECO:0000256" key="2">
    <source>
        <dbReference type="SAM" id="Phobius"/>
    </source>
</evidence>
<accession>A0A6F8YQ43</accession>
<feature type="region of interest" description="Disordered" evidence="1">
    <location>
        <begin position="66"/>
        <end position="105"/>
    </location>
</feature>
<gene>
    <name evidence="3" type="ORF">Psuf_055700</name>
</gene>
<dbReference type="AlphaFoldDB" id="A0A6F8YQ43"/>
<feature type="compositionally biased region" description="Low complexity" evidence="1">
    <location>
        <begin position="66"/>
        <end position="81"/>
    </location>
</feature>
<dbReference type="Proteomes" id="UP000503011">
    <property type="component" value="Chromosome"/>
</dbReference>
<reference evidence="3 4" key="2">
    <citation type="submission" date="2020-03" db="EMBL/GenBank/DDBJ databases">
        <authorList>
            <person name="Ichikawa N."/>
            <person name="Kimura A."/>
            <person name="Kitahashi Y."/>
            <person name="Uohara A."/>
        </authorList>
    </citation>
    <scope>NUCLEOTIDE SEQUENCE [LARGE SCALE GENOMIC DNA]</scope>
    <source>
        <strain evidence="3 4">NBRC 105367</strain>
    </source>
</reference>
<dbReference type="EMBL" id="AP022871">
    <property type="protein sequence ID" value="BCB88257.1"/>
    <property type="molecule type" value="Genomic_DNA"/>
</dbReference>
<dbReference type="RefSeq" id="WP_173159584.1">
    <property type="nucleotide sequence ID" value="NZ_AP022871.1"/>
</dbReference>
<organism evidence="3 4">
    <name type="scientific">Phytohabitans suffuscus</name>
    <dbReference type="NCBI Taxonomy" id="624315"/>
    <lineage>
        <taxon>Bacteria</taxon>
        <taxon>Bacillati</taxon>
        <taxon>Actinomycetota</taxon>
        <taxon>Actinomycetes</taxon>
        <taxon>Micromonosporales</taxon>
        <taxon>Micromonosporaceae</taxon>
    </lineage>
</organism>
<evidence type="ECO:0000313" key="3">
    <source>
        <dbReference type="EMBL" id="BCB88257.1"/>
    </source>
</evidence>
<evidence type="ECO:0000313" key="4">
    <source>
        <dbReference type="Proteomes" id="UP000503011"/>
    </source>
</evidence>
<protein>
    <submittedName>
        <fullName evidence="3">Uncharacterized protein</fullName>
    </submittedName>
</protein>
<sequence>MCGTVISVQQWQPAPQTGWTTAVAAPRRGGPPLVVWVVLAVALAAVALVVSTVGVGLVRERPAADQAQASSVAPPASVPNAGTVAGPAPLPDQDQGRDEARAQAEEVDELLEWSATSRAKLTAPLAQLDNCRGVAGALDVIRRVAGERERQREAARGLSVGLIEGGPQARTYLVEALDYSYEADLAYLDWGAYLRDSGCSGPGAELRHWDPPSVAAERSAAKERFVARWNGIAAHFGMRRWTAAEI</sequence>
<keyword evidence="4" id="KW-1185">Reference proteome</keyword>
<name>A0A6F8YQ43_9ACTN</name>
<dbReference type="KEGG" id="psuu:Psuf_055700"/>